<dbReference type="Proteomes" id="UP000460257">
    <property type="component" value="Unassembled WGS sequence"/>
</dbReference>
<comment type="caution">
    <text evidence="1">The sequence shown here is derived from an EMBL/GenBank/DDBJ whole genome shotgun (WGS) entry which is preliminary data.</text>
</comment>
<dbReference type="Gene3D" id="3.90.550.10">
    <property type="entry name" value="Spore Coat Polysaccharide Biosynthesis Protein SpsA, Chain A"/>
    <property type="match status" value="1"/>
</dbReference>
<sequence>MQSLFNWLDSGYNTINSLISYYRDHEKKMMLWGAGNRGIAFLQMYDPNAVYLSGVYDMYPSKQGTILKTGHHVFAPEEVKCDVIFVLSNGIERFARKYIKEHGRNEKVIDILDIIFGKLPLSKIIQTDDVQLIPVRKEKICGLTIMYYPKEANFSYVKQYAKELDHLVIFDNSPSDNKSFFEKANFPENTEYYWNHGNNIGLGDPINLLAEKLANSDYNWILTFDQDSVLEEDMITGMRKFINSDKCTEDVAVVSPQLVSCEKDVHSIKESVFPFCTHTYFIAQSGMLQRIRTIQAIGGYDKNLFIDSVDTDFVVRCMMHGYQTIRLNDCFLYHQLGDKDEKQININGHIYNTNKYGPLRYYYQYRNALYCKNKFRGSAYEFIWDEVLNVLNNTVSLEERSKDISEMIVQAKQDYSKRVMGKYCGVK</sequence>
<dbReference type="GO" id="GO:0016740">
    <property type="term" value="F:transferase activity"/>
    <property type="evidence" value="ECO:0007669"/>
    <property type="project" value="UniProtKB-KW"/>
</dbReference>
<evidence type="ECO:0000313" key="1">
    <source>
        <dbReference type="EMBL" id="MQN01717.1"/>
    </source>
</evidence>
<gene>
    <name evidence="1" type="ORF">FRC54_07330</name>
</gene>
<name>A0A6N7IZE1_9FIRM</name>
<keyword evidence="2" id="KW-1185">Reference proteome</keyword>
<dbReference type="SUPFAM" id="SSF53448">
    <property type="entry name" value="Nucleotide-diphospho-sugar transferases"/>
    <property type="match status" value="1"/>
</dbReference>
<dbReference type="Gene3D" id="3.40.50.720">
    <property type="entry name" value="NAD(P)-binding Rossmann-like Domain"/>
    <property type="match status" value="1"/>
</dbReference>
<protein>
    <submittedName>
        <fullName evidence="1">Glycosyltransferase</fullName>
    </submittedName>
</protein>
<dbReference type="AlphaFoldDB" id="A0A6N7IZE1"/>
<proteinExistence type="predicted"/>
<reference evidence="1" key="1">
    <citation type="journal article" date="2020" name="Appl. Environ. Microbiol.">
        <title>Medium-Chain Fatty Acid Synthesis by 'Candidatus Weimeria bifida' gen. nov., sp. nov., and 'Candidatus Pseudoramibacter fermentans' sp. nov.</title>
        <authorList>
            <person name="Scarborough M.J."/>
            <person name="Myers K.S."/>
            <person name="Donohue T.J."/>
            <person name="Noguera D.R."/>
        </authorList>
    </citation>
    <scope>NUCLEOTIDE SEQUENCE</scope>
    <source>
        <strain evidence="1">LCO1.1</strain>
    </source>
</reference>
<dbReference type="EMBL" id="VOGC01000006">
    <property type="protein sequence ID" value="MQN01717.1"/>
    <property type="molecule type" value="Genomic_DNA"/>
</dbReference>
<evidence type="ECO:0000313" key="2">
    <source>
        <dbReference type="Proteomes" id="UP000460257"/>
    </source>
</evidence>
<accession>A0A6N7IZE1</accession>
<dbReference type="InterPro" id="IPR029044">
    <property type="entry name" value="Nucleotide-diphossugar_trans"/>
</dbReference>
<organism evidence="1 2">
    <name type="scientific">Candidatus Weimeria bifida</name>
    <dbReference type="NCBI Taxonomy" id="2599074"/>
    <lineage>
        <taxon>Bacteria</taxon>
        <taxon>Bacillati</taxon>
        <taxon>Bacillota</taxon>
        <taxon>Clostridia</taxon>
        <taxon>Lachnospirales</taxon>
        <taxon>Lachnospiraceae</taxon>
        <taxon>Candidatus Weimeria</taxon>
    </lineage>
</organism>